<protein>
    <submittedName>
        <fullName evidence="1">614/534 cytochrome P450</fullName>
    </submittedName>
</protein>
<keyword evidence="2" id="KW-1185">Reference proteome</keyword>
<dbReference type="Proteomes" id="UP000814033">
    <property type="component" value="Unassembled WGS sequence"/>
</dbReference>
<evidence type="ECO:0000313" key="2">
    <source>
        <dbReference type="Proteomes" id="UP000814033"/>
    </source>
</evidence>
<reference evidence="1" key="2">
    <citation type="journal article" date="2022" name="New Phytol.">
        <title>Evolutionary transition to the ectomycorrhizal habit in the genomes of a hyperdiverse lineage of mushroom-forming fungi.</title>
        <authorList>
            <person name="Looney B."/>
            <person name="Miyauchi S."/>
            <person name="Morin E."/>
            <person name="Drula E."/>
            <person name="Courty P.E."/>
            <person name="Kohler A."/>
            <person name="Kuo A."/>
            <person name="LaButti K."/>
            <person name="Pangilinan J."/>
            <person name="Lipzen A."/>
            <person name="Riley R."/>
            <person name="Andreopoulos W."/>
            <person name="He G."/>
            <person name="Johnson J."/>
            <person name="Nolan M."/>
            <person name="Tritt A."/>
            <person name="Barry K.W."/>
            <person name="Grigoriev I.V."/>
            <person name="Nagy L.G."/>
            <person name="Hibbett D."/>
            <person name="Henrissat B."/>
            <person name="Matheny P.B."/>
            <person name="Labbe J."/>
            <person name="Martin F.M."/>
        </authorList>
    </citation>
    <scope>NUCLEOTIDE SEQUENCE</scope>
    <source>
        <strain evidence="1">FP105234-sp</strain>
    </source>
</reference>
<organism evidence="1 2">
    <name type="scientific">Auriscalpium vulgare</name>
    <dbReference type="NCBI Taxonomy" id="40419"/>
    <lineage>
        <taxon>Eukaryota</taxon>
        <taxon>Fungi</taxon>
        <taxon>Dikarya</taxon>
        <taxon>Basidiomycota</taxon>
        <taxon>Agaricomycotina</taxon>
        <taxon>Agaricomycetes</taxon>
        <taxon>Russulales</taxon>
        <taxon>Auriscalpiaceae</taxon>
        <taxon>Auriscalpium</taxon>
    </lineage>
</organism>
<evidence type="ECO:0000313" key="1">
    <source>
        <dbReference type="EMBL" id="KAI0052105.1"/>
    </source>
</evidence>
<sequence length="524" mass="59078">MSTLLMVAAPILIIWVIQRYLDFRRTARDVGNFPGPRMLFPPAAVVSRILPRIRGITAGWQRETVTGFKEFEEYGWEAFAHVGAWPRPRATIYLADPVAIKEVTTYRARFPKPVQLYDVLSFFGRNIVASEGEEWKKYRKIASPAFSERNNKLVWDEAVLVMQGLFDDLWKGRSEIAIENVAEITIPTALFVISSAGFGRRLSWSSDGGLPSGHRLTFKDAMQVVSEGVISKLVVPRWAMGLTPYFSKVRIAYDELHQYMEEMIRDRRNSETKEERYDLLSSLIDASGDGDPDSSLTDSQLLGNVFIFMLAGHETAAHTLSFCFALLALHPAEQERLYDEIQRISPDPSKPPTYNQMSLFVYALAVLYETLRLAPAVVSIPKESAEDTSLVVTSIAGEKQSIPLLKGTDIVIYTTGLHANPRYWPEPDAFKPERFLGDWPRDAFIPFSAGPRACIGRRFFETEGVAALVMLVSQYTIEIKEEPDFAKESFSARKERIMQSKPGLTTTPVRVPLVFKRRSGSTSQ</sequence>
<accession>A0ACB8S8B5</accession>
<gene>
    <name evidence="1" type="ORF">FA95DRAFT_1586798</name>
</gene>
<comment type="caution">
    <text evidence="1">The sequence shown here is derived from an EMBL/GenBank/DDBJ whole genome shotgun (WGS) entry which is preliminary data.</text>
</comment>
<name>A0ACB8S8B5_9AGAM</name>
<dbReference type="EMBL" id="MU275847">
    <property type="protein sequence ID" value="KAI0052105.1"/>
    <property type="molecule type" value="Genomic_DNA"/>
</dbReference>
<reference evidence="1" key="1">
    <citation type="submission" date="2021-02" db="EMBL/GenBank/DDBJ databases">
        <authorList>
            <consortium name="DOE Joint Genome Institute"/>
            <person name="Ahrendt S."/>
            <person name="Looney B.P."/>
            <person name="Miyauchi S."/>
            <person name="Morin E."/>
            <person name="Drula E."/>
            <person name="Courty P.E."/>
            <person name="Chicoki N."/>
            <person name="Fauchery L."/>
            <person name="Kohler A."/>
            <person name="Kuo A."/>
            <person name="Labutti K."/>
            <person name="Pangilinan J."/>
            <person name="Lipzen A."/>
            <person name="Riley R."/>
            <person name="Andreopoulos W."/>
            <person name="He G."/>
            <person name="Johnson J."/>
            <person name="Barry K.W."/>
            <person name="Grigoriev I.V."/>
            <person name="Nagy L."/>
            <person name="Hibbett D."/>
            <person name="Henrissat B."/>
            <person name="Matheny P.B."/>
            <person name="Labbe J."/>
            <person name="Martin F."/>
        </authorList>
    </citation>
    <scope>NUCLEOTIDE SEQUENCE</scope>
    <source>
        <strain evidence="1">FP105234-sp</strain>
    </source>
</reference>
<proteinExistence type="predicted"/>